<dbReference type="Proteomes" id="UP000467322">
    <property type="component" value="Unassembled WGS sequence"/>
</dbReference>
<dbReference type="AlphaFoldDB" id="A0A845LXF9"/>
<name>A0A845LXF9_9RHOB</name>
<sequence length="54" mass="6371">MKTALNEVFRDTTEENARAEAELARMHPDRRAYTAARSEAERAMRNEFARRIFL</sequence>
<evidence type="ECO:0000313" key="2">
    <source>
        <dbReference type="Proteomes" id="UP000467322"/>
    </source>
</evidence>
<comment type="caution">
    <text evidence="1">The sequence shown here is derived from an EMBL/GenBank/DDBJ whole genome shotgun (WGS) entry which is preliminary data.</text>
</comment>
<reference evidence="1 2" key="1">
    <citation type="submission" date="2019-12" db="EMBL/GenBank/DDBJ databases">
        <title>Maritimibacter sp. nov. sp. isolated from sea sand.</title>
        <authorList>
            <person name="Kim J."/>
            <person name="Jeong S.E."/>
            <person name="Jung H.S."/>
            <person name="Jeon C.O."/>
        </authorList>
    </citation>
    <scope>NUCLEOTIDE SEQUENCE [LARGE SCALE GENOMIC DNA]</scope>
    <source>
        <strain evidence="1 2">DP07</strain>
    </source>
</reference>
<organism evidence="1 2">
    <name type="scientific">Maritimibacter harenae</name>
    <dbReference type="NCBI Taxonomy" id="2606218"/>
    <lineage>
        <taxon>Bacteria</taxon>
        <taxon>Pseudomonadati</taxon>
        <taxon>Pseudomonadota</taxon>
        <taxon>Alphaproteobacteria</taxon>
        <taxon>Rhodobacterales</taxon>
        <taxon>Roseobacteraceae</taxon>
        <taxon>Maritimibacter</taxon>
    </lineage>
</organism>
<evidence type="ECO:0000313" key="1">
    <source>
        <dbReference type="EMBL" id="MZR12056.1"/>
    </source>
</evidence>
<proteinExistence type="predicted"/>
<dbReference type="RefSeq" id="WP_161350170.1">
    <property type="nucleotide sequence ID" value="NZ_WTUX01000006.1"/>
</dbReference>
<keyword evidence="2" id="KW-1185">Reference proteome</keyword>
<dbReference type="EMBL" id="WTUX01000006">
    <property type="protein sequence ID" value="MZR12056.1"/>
    <property type="molecule type" value="Genomic_DNA"/>
</dbReference>
<protein>
    <submittedName>
        <fullName evidence="1">Uncharacterized protein</fullName>
    </submittedName>
</protein>
<gene>
    <name evidence="1" type="ORF">GQE99_03370</name>
</gene>
<accession>A0A845LXF9</accession>